<dbReference type="InterPro" id="IPR011009">
    <property type="entry name" value="Kinase-like_dom_sf"/>
</dbReference>
<dbReference type="Gene3D" id="1.10.510.10">
    <property type="entry name" value="Transferase(Phosphotransferase) domain 1"/>
    <property type="match status" value="1"/>
</dbReference>
<gene>
    <name evidence="2" type="ORF">BO78DRAFT_406634</name>
</gene>
<sequence length="324" mass="36477">MTSRQDKHLTQFHFLPVQNRDQTVPPGPHLASPENETGYLKKRRVPVEVQQSSRKVLKGQKKDLVLPGVVHTGTRAYESFTIRKASPWDTYRKVYDESLAVEASIVIDRTCPSRVHVIRSFKTADLKIVQKVFRVGQHQNIISVGDCFEYEGLFHVIHEHLPVCLDSLVACPVYPDEMQLASILGQILAGICYIESRGLHLPSLSCAQILLGLDGEVKLGRMDLCDPKSTDRVQQHMHALGLITMELMEGDSLHEGAIGVKNLTRWPSDSDAVQFLSATTSADSLEELQRQPLLSKREWDKSHLVWLVLYTLKASWNNCTLCDS</sequence>
<dbReference type="OrthoDB" id="4062651at2759"/>
<evidence type="ECO:0008006" key="4">
    <source>
        <dbReference type="Google" id="ProtNLM"/>
    </source>
</evidence>
<dbReference type="SUPFAM" id="SSF56112">
    <property type="entry name" value="Protein kinase-like (PK-like)"/>
    <property type="match status" value="1"/>
</dbReference>
<proteinExistence type="predicted"/>
<accession>A0A319ECL4</accession>
<organism evidence="2 3">
    <name type="scientific">Aspergillus sclerotiicarbonarius (strain CBS 121057 / IBT 28362)</name>
    <dbReference type="NCBI Taxonomy" id="1448318"/>
    <lineage>
        <taxon>Eukaryota</taxon>
        <taxon>Fungi</taxon>
        <taxon>Dikarya</taxon>
        <taxon>Ascomycota</taxon>
        <taxon>Pezizomycotina</taxon>
        <taxon>Eurotiomycetes</taxon>
        <taxon>Eurotiomycetidae</taxon>
        <taxon>Eurotiales</taxon>
        <taxon>Aspergillaceae</taxon>
        <taxon>Aspergillus</taxon>
        <taxon>Aspergillus subgen. Circumdati</taxon>
    </lineage>
</organism>
<name>A0A319ECL4_ASPSB</name>
<evidence type="ECO:0000256" key="1">
    <source>
        <dbReference type="SAM" id="MobiDB-lite"/>
    </source>
</evidence>
<protein>
    <recommendedName>
        <fullName evidence="4">Protein kinase domain-containing protein</fullName>
    </recommendedName>
</protein>
<evidence type="ECO:0000313" key="2">
    <source>
        <dbReference type="EMBL" id="PYI07381.1"/>
    </source>
</evidence>
<dbReference type="STRING" id="1448318.A0A319ECL4"/>
<feature type="region of interest" description="Disordered" evidence="1">
    <location>
        <begin position="16"/>
        <end position="38"/>
    </location>
</feature>
<evidence type="ECO:0000313" key="3">
    <source>
        <dbReference type="Proteomes" id="UP000248423"/>
    </source>
</evidence>
<dbReference type="EMBL" id="KZ826342">
    <property type="protein sequence ID" value="PYI07381.1"/>
    <property type="molecule type" value="Genomic_DNA"/>
</dbReference>
<dbReference type="AlphaFoldDB" id="A0A319ECL4"/>
<dbReference type="VEuPathDB" id="FungiDB:BO78DRAFT_406634"/>
<reference evidence="2 3" key="1">
    <citation type="submission" date="2018-02" db="EMBL/GenBank/DDBJ databases">
        <title>The genomes of Aspergillus section Nigri reveals drivers in fungal speciation.</title>
        <authorList>
            <consortium name="DOE Joint Genome Institute"/>
            <person name="Vesth T.C."/>
            <person name="Nybo J."/>
            <person name="Theobald S."/>
            <person name="Brandl J."/>
            <person name="Frisvad J.C."/>
            <person name="Nielsen K.F."/>
            <person name="Lyhne E.K."/>
            <person name="Kogle M.E."/>
            <person name="Kuo A."/>
            <person name="Riley R."/>
            <person name="Clum A."/>
            <person name="Nolan M."/>
            <person name="Lipzen A."/>
            <person name="Salamov A."/>
            <person name="Henrissat B."/>
            <person name="Wiebenga A."/>
            <person name="De vries R.P."/>
            <person name="Grigoriev I.V."/>
            <person name="Mortensen U.H."/>
            <person name="Andersen M.R."/>
            <person name="Baker S.E."/>
        </authorList>
    </citation>
    <scope>NUCLEOTIDE SEQUENCE [LARGE SCALE GENOMIC DNA]</scope>
    <source>
        <strain evidence="2 3">CBS 121057</strain>
    </source>
</reference>
<dbReference type="Proteomes" id="UP000248423">
    <property type="component" value="Unassembled WGS sequence"/>
</dbReference>
<keyword evidence="3" id="KW-1185">Reference proteome</keyword>